<dbReference type="Gene3D" id="1.25.40.10">
    <property type="entry name" value="Tetratricopeptide repeat domain"/>
    <property type="match status" value="4"/>
</dbReference>
<keyword evidence="5" id="KW-1185">Reference proteome</keyword>
<organism evidence="4 5">
    <name type="scientific">Handroanthus impetiginosus</name>
    <dbReference type="NCBI Taxonomy" id="429701"/>
    <lineage>
        <taxon>Eukaryota</taxon>
        <taxon>Viridiplantae</taxon>
        <taxon>Streptophyta</taxon>
        <taxon>Embryophyta</taxon>
        <taxon>Tracheophyta</taxon>
        <taxon>Spermatophyta</taxon>
        <taxon>Magnoliopsida</taxon>
        <taxon>eudicotyledons</taxon>
        <taxon>Gunneridae</taxon>
        <taxon>Pentapetalae</taxon>
        <taxon>asterids</taxon>
        <taxon>lamiids</taxon>
        <taxon>Lamiales</taxon>
        <taxon>Bignoniaceae</taxon>
        <taxon>Crescentiina</taxon>
        <taxon>Tabebuia alliance</taxon>
        <taxon>Handroanthus</taxon>
    </lineage>
</organism>
<evidence type="ECO:0000313" key="4">
    <source>
        <dbReference type="EMBL" id="PIN15732.1"/>
    </source>
</evidence>
<feature type="repeat" description="PPR" evidence="3">
    <location>
        <begin position="317"/>
        <end position="351"/>
    </location>
</feature>
<evidence type="ECO:0000256" key="2">
    <source>
        <dbReference type="ARBA" id="ARBA00022737"/>
    </source>
</evidence>
<comment type="similarity">
    <text evidence="1">Belongs to the PPR family. P subfamily.</text>
</comment>
<gene>
    <name evidence="4" type="ORF">CDL12_11628</name>
</gene>
<dbReference type="GO" id="GO:0005739">
    <property type="term" value="C:mitochondrion"/>
    <property type="evidence" value="ECO:0007669"/>
    <property type="project" value="TreeGrafter"/>
</dbReference>
<dbReference type="PROSITE" id="PS51375">
    <property type="entry name" value="PPR"/>
    <property type="match status" value="6"/>
</dbReference>
<name>A0A2G9HDX6_9LAMI</name>
<feature type="repeat" description="PPR" evidence="3">
    <location>
        <begin position="456"/>
        <end position="490"/>
    </location>
</feature>
<dbReference type="EMBL" id="NKXS01002018">
    <property type="protein sequence ID" value="PIN15732.1"/>
    <property type="molecule type" value="Genomic_DNA"/>
</dbReference>
<dbReference type="GO" id="GO:0003729">
    <property type="term" value="F:mRNA binding"/>
    <property type="evidence" value="ECO:0007669"/>
    <property type="project" value="TreeGrafter"/>
</dbReference>
<dbReference type="Proteomes" id="UP000231279">
    <property type="component" value="Unassembled WGS sequence"/>
</dbReference>
<proteinExistence type="inferred from homology"/>
<feature type="repeat" description="PPR" evidence="3">
    <location>
        <begin position="282"/>
        <end position="316"/>
    </location>
</feature>
<dbReference type="OrthoDB" id="185373at2759"/>
<sequence length="517" mass="59805">MNSRFRLLSLRIHGLLKFNSSIHSTSNPLISRKIVVFPIPVQHYLQFRSGNFTINDSSTDPEAQNLPGNTFVDHEAVKIQNLLKIHSNGPVEEIERRLEELNVLLSEDLILNVLKRHRSDWKPAYAFFSWVCKTKNSIGFSLGSSIYNEILDTLGRMRRFEELMQVLDEMSRRKGLINERTYGILVSRYAAAHKVDEAIELFNKMEDFGLERNLVAFQTLLLAICRYKHVEAAELLFRVKKSDFKDDIKTWNIILNGWCLLRSLPDARRFWKDIIASGCKLDKYTYGIFINSLSKSGKLSTALSLLRTMWENRLQPDVAICNTVIEGLCFKKRIPEALQIFREMDERDCPPNVVTYNSLIKHLCKIQRMEKVHELLNEMKQKGGSCLPNALTYTTLLKAAKSPEEVDKILEEMERSGCKLELDAYNLLLRLFMVWGNQERVKYTWDEMERSGMGPDRRSYTIIVHGLYNKGMIGDALKYFAEMVSKGMAPESRTKLLVDDMDRKLRDGIQKEAKNTK</sequence>
<dbReference type="InterPro" id="IPR051114">
    <property type="entry name" value="Mito_RNA_Proc_CCM1"/>
</dbReference>
<dbReference type="GO" id="GO:0007005">
    <property type="term" value="P:mitochondrion organization"/>
    <property type="evidence" value="ECO:0007669"/>
    <property type="project" value="TreeGrafter"/>
</dbReference>
<evidence type="ECO:0000313" key="5">
    <source>
        <dbReference type="Proteomes" id="UP000231279"/>
    </source>
</evidence>
<reference evidence="5" key="1">
    <citation type="journal article" date="2018" name="Gigascience">
        <title>Genome assembly of the Pink Ipe (Handroanthus impetiginosus, Bignoniaceae), a highly valued, ecologically keystone Neotropical timber forest tree.</title>
        <authorList>
            <person name="Silva-Junior O.B."/>
            <person name="Grattapaglia D."/>
            <person name="Novaes E."/>
            <person name="Collevatti R.G."/>
        </authorList>
    </citation>
    <scope>NUCLEOTIDE SEQUENCE [LARGE SCALE GENOMIC DNA]</scope>
    <source>
        <strain evidence="5">cv. UFG-1</strain>
    </source>
</reference>
<feature type="repeat" description="PPR" evidence="3">
    <location>
        <begin position="247"/>
        <end position="281"/>
    </location>
</feature>
<protein>
    <recommendedName>
        <fullName evidence="6">Pentacotripeptide-repeat region of PRORP domain-containing protein</fullName>
    </recommendedName>
</protein>
<evidence type="ECO:0000256" key="3">
    <source>
        <dbReference type="PROSITE-ProRule" id="PRU00708"/>
    </source>
</evidence>
<dbReference type="GO" id="GO:0006396">
    <property type="term" value="P:RNA processing"/>
    <property type="evidence" value="ECO:0007669"/>
    <property type="project" value="TreeGrafter"/>
</dbReference>
<feature type="repeat" description="PPR" evidence="3">
    <location>
        <begin position="352"/>
        <end position="386"/>
    </location>
</feature>
<accession>A0A2G9HDX6</accession>
<dbReference type="Pfam" id="PF12854">
    <property type="entry name" value="PPR_1"/>
    <property type="match status" value="1"/>
</dbReference>
<dbReference type="STRING" id="429701.A0A2G9HDX6"/>
<keyword evidence="2" id="KW-0677">Repeat</keyword>
<dbReference type="Pfam" id="PF01535">
    <property type="entry name" value="PPR"/>
    <property type="match status" value="1"/>
</dbReference>
<comment type="caution">
    <text evidence="4">The sequence shown here is derived from an EMBL/GenBank/DDBJ whole genome shotgun (WGS) entry which is preliminary data.</text>
</comment>
<evidence type="ECO:0008006" key="6">
    <source>
        <dbReference type="Google" id="ProtNLM"/>
    </source>
</evidence>
<dbReference type="AlphaFoldDB" id="A0A2G9HDX6"/>
<dbReference type="PANTHER" id="PTHR47934">
    <property type="entry name" value="PENTATRICOPEPTIDE REPEAT-CONTAINING PROTEIN PET309, MITOCHONDRIAL"/>
    <property type="match status" value="1"/>
</dbReference>
<dbReference type="PANTHER" id="PTHR47934:SF28">
    <property type="entry name" value="OS04G0488500 PROTEIN"/>
    <property type="match status" value="1"/>
</dbReference>
<dbReference type="NCBIfam" id="TIGR00756">
    <property type="entry name" value="PPR"/>
    <property type="match status" value="7"/>
</dbReference>
<dbReference type="Pfam" id="PF13812">
    <property type="entry name" value="PPR_3"/>
    <property type="match status" value="1"/>
</dbReference>
<evidence type="ECO:0000256" key="1">
    <source>
        <dbReference type="ARBA" id="ARBA00007626"/>
    </source>
</evidence>
<feature type="repeat" description="PPR" evidence="3">
    <location>
        <begin position="178"/>
        <end position="212"/>
    </location>
</feature>
<dbReference type="InterPro" id="IPR002885">
    <property type="entry name" value="PPR_rpt"/>
</dbReference>
<dbReference type="Pfam" id="PF13041">
    <property type="entry name" value="PPR_2"/>
    <property type="match status" value="2"/>
</dbReference>
<dbReference type="InterPro" id="IPR011990">
    <property type="entry name" value="TPR-like_helical_dom_sf"/>
</dbReference>